<dbReference type="GO" id="GO:0015740">
    <property type="term" value="P:C4-dicarboxylate transport"/>
    <property type="evidence" value="ECO:0007669"/>
    <property type="project" value="TreeGrafter"/>
</dbReference>
<evidence type="ECO:0000256" key="8">
    <source>
        <dbReference type="ARBA" id="ARBA00038436"/>
    </source>
</evidence>
<evidence type="ECO:0000256" key="6">
    <source>
        <dbReference type="ARBA" id="ARBA00022989"/>
    </source>
</evidence>
<dbReference type="Pfam" id="PF04290">
    <property type="entry name" value="DctQ"/>
    <property type="match status" value="1"/>
</dbReference>
<keyword evidence="12" id="KW-1185">Reference proteome</keyword>
<dbReference type="PANTHER" id="PTHR35011">
    <property type="entry name" value="2,3-DIKETO-L-GULONATE TRAP TRANSPORTER SMALL PERMEASE PROTEIN YIAM"/>
    <property type="match status" value="1"/>
</dbReference>
<comment type="subunit">
    <text evidence="9">The complex comprises the extracytoplasmic solute receptor protein and the two transmembrane proteins.</text>
</comment>
<keyword evidence="5 9" id="KW-0812">Transmembrane</keyword>
<keyword evidence="7 9" id="KW-0472">Membrane</keyword>
<evidence type="ECO:0000256" key="4">
    <source>
        <dbReference type="ARBA" id="ARBA00022519"/>
    </source>
</evidence>
<evidence type="ECO:0000256" key="5">
    <source>
        <dbReference type="ARBA" id="ARBA00022692"/>
    </source>
</evidence>
<dbReference type="Proteomes" id="UP000191135">
    <property type="component" value="Chromosome"/>
</dbReference>
<feature type="transmembrane region" description="Helical" evidence="9">
    <location>
        <begin position="7"/>
        <end position="32"/>
    </location>
</feature>
<keyword evidence="3" id="KW-1003">Cell membrane</keyword>
<dbReference type="EMBL" id="CP020330">
    <property type="protein sequence ID" value="AQZ49424.1"/>
    <property type="molecule type" value="Genomic_DNA"/>
</dbReference>
<dbReference type="InterPro" id="IPR007387">
    <property type="entry name" value="TRAP_DctQ"/>
</dbReference>
<reference evidence="11 12" key="1">
    <citation type="submission" date="2017-03" db="EMBL/GenBank/DDBJ databases">
        <title>Foreign affairs: Plasmid Transfer between Roseobacters and Rhizobia.</title>
        <authorList>
            <person name="Bartling P."/>
            <person name="Bunk B."/>
            <person name="Overmann J."/>
            <person name="Brinkmann H."/>
            <person name="Petersen J."/>
        </authorList>
    </citation>
    <scope>NUCLEOTIDE SEQUENCE [LARGE SCALE GENOMIC DNA]</scope>
    <source>
        <strain evidence="11 12">MACL11</strain>
    </source>
</reference>
<feature type="transmembrane region" description="Helical" evidence="9">
    <location>
        <begin position="44"/>
        <end position="67"/>
    </location>
</feature>
<organism evidence="11 12">
    <name type="scientific">Martelella mediterranea DSM 17316</name>
    <dbReference type="NCBI Taxonomy" id="1122214"/>
    <lineage>
        <taxon>Bacteria</taxon>
        <taxon>Pseudomonadati</taxon>
        <taxon>Pseudomonadota</taxon>
        <taxon>Alphaproteobacteria</taxon>
        <taxon>Hyphomicrobiales</taxon>
        <taxon>Aurantimonadaceae</taxon>
        <taxon>Martelella</taxon>
    </lineage>
</organism>
<dbReference type="STRING" id="1122214.Mame_00039"/>
<evidence type="ECO:0000259" key="10">
    <source>
        <dbReference type="Pfam" id="PF04290"/>
    </source>
</evidence>
<dbReference type="PANTHER" id="PTHR35011:SF2">
    <property type="entry name" value="2,3-DIKETO-L-GULONATE TRAP TRANSPORTER SMALL PERMEASE PROTEIN YIAM"/>
    <property type="match status" value="1"/>
</dbReference>
<evidence type="ECO:0000313" key="12">
    <source>
        <dbReference type="Proteomes" id="UP000191135"/>
    </source>
</evidence>
<feature type="transmembrane region" description="Helical" evidence="9">
    <location>
        <begin position="88"/>
        <end position="107"/>
    </location>
</feature>
<dbReference type="OrthoDB" id="7860024at2"/>
<evidence type="ECO:0000256" key="9">
    <source>
        <dbReference type="RuleBase" id="RU369079"/>
    </source>
</evidence>
<gene>
    <name evidence="11" type="ORF">Mame_00039</name>
</gene>
<keyword evidence="2 9" id="KW-0813">Transport</keyword>
<evidence type="ECO:0000313" key="11">
    <source>
        <dbReference type="EMBL" id="AQZ49424.1"/>
    </source>
</evidence>
<comment type="similarity">
    <text evidence="8 9">Belongs to the TRAP transporter small permease family.</text>
</comment>
<dbReference type="GO" id="GO:0005886">
    <property type="term" value="C:plasma membrane"/>
    <property type="evidence" value="ECO:0007669"/>
    <property type="project" value="UniProtKB-SubCell"/>
</dbReference>
<keyword evidence="4 9" id="KW-0997">Cell inner membrane</keyword>
<protein>
    <recommendedName>
        <fullName evidence="9">TRAP transporter small permease protein</fullName>
    </recommendedName>
</protein>
<comment type="function">
    <text evidence="9">Part of the tripartite ATP-independent periplasmic (TRAP) transport system.</text>
</comment>
<accession>A0A1U9YVH6</accession>
<feature type="transmembrane region" description="Helical" evidence="9">
    <location>
        <begin position="127"/>
        <end position="147"/>
    </location>
</feature>
<dbReference type="AlphaFoldDB" id="A0A1U9YVH6"/>
<keyword evidence="6 9" id="KW-1133">Transmembrane helix</keyword>
<proteinExistence type="inferred from homology"/>
<dbReference type="RefSeq" id="WP_018063528.1">
    <property type="nucleotide sequence ID" value="NZ_AQWH01000003.1"/>
</dbReference>
<dbReference type="KEGG" id="mmed:Mame_00039"/>
<dbReference type="eggNOG" id="COG3090">
    <property type="taxonomic scope" value="Bacteria"/>
</dbReference>
<dbReference type="InterPro" id="IPR055348">
    <property type="entry name" value="DctQ"/>
</dbReference>
<sequence length="173" mass="19099">MRALDGFLDAIASLFKGLATLCLAVMVALNLFNVAFRAVFDHAFGWIFSWTLLLFIWMLLLGFFVYMRNRRDVVVDIFMSRLPPVGRRIGGMFACLVGMAVMAAILRGAPALISLQRAPMDGTGLPIWTQSLPLFVSAALVFAHFLLSFIEIATGRAEAFPRDIEPVEKGAVE</sequence>
<feature type="domain" description="Tripartite ATP-independent periplasmic transporters DctQ component" evidence="10">
    <location>
        <begin position="26"/>
        <end position="153"/>
    </location>
</feature>
<dbReference type="GO" id="GO:0022857">
    <property type="term" value="F:transmembrane transporter activity"/>
    <property type="evidence" value="ECO:0007669"/>
    <property type="project" value="UniProtKB-UniRule"/>
</dbReference>
<evidence type="ECO:0000256" key="3">
    <source>
        <dbReference type="ARBA" id="ARBA00022475"/>
    </source>
</evidence>
<evidence type="ECO:0000256" key="2">
    <source>
        <dbReference type="ARBA" id="ARBA00022448"/>
    </source>
</evidence>
<name>A0A1U9YVH6_9HYPH</name>
<evidence type="ECO:0000256" key="7">
    <source>
        <dbReference type="ARBA" id="ARBA00023136"/>
    </source>
</evidence>
<evidence type="ECO:0000256" key="1">
    <source>
        <dbReference type="ARBA" id="ARBA00004429"/>
    </source>
</evidence>
<comment type="subcellular location">
    <subcellularLocation>
        <location evidence="1 9">Cell inner membrane</location>
        <topology evidence="1 9">Multi-pass membrane protein</topology>
    </subcellularLocation>
</comment>